<comment type="caution">
    <text evidence="2">The sequence shown here is derived from an EMBL/GenBank/DDBJ whole genome shotgun (WGS) entry which is preliminary data.</text>
</comment>
<dbReference type="SUPFAM" id="SSF51206">
    <property type="entry name" value="cAMP-binding domain-like"/>
    <property type="match status" value="1"/>
</dbReference>
<feature type="domain" description="Cyclic nucleotide-binding" evidence="1">
    <location>
        <begin position="1"/>
        <end position="91"/>
    </location>
</feature>
<dbReference type="PANTHER" id="PTHR24567:SF74">
    <property type="entry name" value="HTH-TYPE TRANSCRIPTIONAL REGULATOR ARCR"/>
    <property type="match status" value="1"/>
</dbReference>
<dbReference type="GO" id="GO:0003700">
    <property type="term" value="F:DNA-binding transcription factor activity"/>
    <property type="evidence" value="ECO:0007669"/>
    <property type="project" value="TreeGrafter"/>
</dbReference>
<evidence type="ECO:0000313" key="2">
    <source>
        <dbReference type="EMBL" id="NFV81326.1"/>
    </source>
</evidence>
<keyword evidence="3" id="KW-1185">Reference proteome</keyword>
<organism evidence="2 3">
    <name type="scientific">Magnetospirillum aberrantis SpK</name>
    <dbReference type="NCBI Taxonomy" id="908842"/>
    <lineage>
        <taxon>Bacteria</taxon>
        <taxon>Pseudomonadati</taxon>
        <taxon>Pseudomonadota</taxon>
        <taxon>Alphaproteobacteria</taxon>
        <taxon>Rhodospirillales</taxon>
        <taxon>Rhodospirillaceae</taxon>
        <taxon>Magnetospirillum</taxon>
    </lineage>
</organism>
<dbReference type="CDD" id="cd00038">
    <property type="entry name" value="CAP_ED"/>
    <property type="match status" value="1"/>
</dbReference>
<accession>A0A7C9UVY8</accession>
<dbReference type="InterPro" id="IPR050397">
    <property type="entry name" value="Env_Response_Regulators"/>
</dbReference>
<dbReference type="AlphaFoldDB" id="A0A7C9UVY8"/>
<dbReference type="InterPro" id="IPR018490">
    <property type="entry name" value="cNMP-bd_dom_sf"/>
</dbReference>
<name>A0A7C9UVY8_9PROT</name>
<evidence type="ECO:0000259" key="1">
    <source>
        <dbReference type="PROSITE" id="PS50042"/>
    </source>
</evidence>
<dbReference type="GO" id="GO:0005829">
    <property type="term" value="C:cytosol"/>
    <property type="evidence" value="ECO:0007669"/>
    <property type="project" value="TreeGrafter"/>
</dbReference>
<proteinExistence type="predicted"/>
<dbReference type="SMART" id="SM00100">
    <property type="entry name" value="cNMP"/>
    <property type="match status" value="1"/>
</dbReference>
<reference evidence="2 3" key="1">
    <citation type="submission" date="2020-02" db="EMBL/GenBank/DDBJ databases">
        <authorList>
            <person name="Dziuba M."/>
            <person name="Kuznetsov B."/>
            <person name="Mardanov A."/>
            <person name="Ravin N."/>
            <person name="Grouzdev D."/>
        </authorList>
    </citation>
    <scope>NUCLEOTIDE SEQUENCE [LARGE SCALE GENOMIC DNA]</scope>
    <source>
        <strain evidence="2 3">SpK</strain>
    </source>
</reference>
<sequence>MSGNPERRTFTKGSVIFREGDSGSEAYLVQKGSVRIFKTVHGRRVTLGVCKPFQVFGELALLDDGPRMAAAEASEDTTVLVLSKARVRDMMDSAAPGLATLIQSLIGTMRSMGDELAAARAQLAENGIES</sequence>
<protein>
    <submittedName>
        <fullName evidence="2">Cyclic nucleotide-binding domain-containing protein</fullName>
    </submittedName>
</protein>
<dbReference type="InterPro" id="IPR014710">
    <property type="entry name" value="RmlC-like_jellyroll"/>
</dbReference>
<dbReference type="Proteomes" id="UP000480684">
    <property type="component" value="Unassembled WGS sequence"/>
</dbReference>
<dbReference type="RefSeq" id="WP_163681233.1">
    <property type="nucleotide sequence ID" value="NZ_JAAIYP010000039.1"/>
</dbReference>
<gene>
    <name evidence="2" type="ORF">G4223_14510</name>
</gene>
<evidence type="ECO:0000313" key="3">
    <source>
        <dbReference type="Proteomes" id="UP000480684"/>
    </source>
</evidence>
<dbReference type="PANTHER" id="PTHR24567">
    <property type="entry name" value="CRP FAMILY TRANSCRIPTIONAL REGULATORY PROTEIN"/>
    <property type="match status" value="1"/>
</dbReference>
<dbReference type="PROSITE" id="PS50042">
    <property type="entry name" value="CNMP_BINDING_3"/>
    <property type="match status" value="1"/>
</dbReference>
<dbReference type="Pfam" id="PF00027">
    <property type="entry name" value="cNMP_binding"/>
    <property type="match status" value="1"/>
</dbReference>
<dbReference type="EMBL" id="JAAIYP010000039">
    <property type="protein sequence ID" value="NFV81326.1"/>
    <property type="molecule type" value="Genomic_DNA"/>
</dbReference>
<dbReference type="Gene3D" id="2.60.120.10">
    <property type="entry name" value="Jelly Rolls"/>
    <property type="match status" value="1"/>
</dbReference>
<dbReference type="InterPro" id="IPR000595">
    <property type="entry name" value="cNMP-bd_dom"/>
</dbReference>
<dbReference type="PRINTS" id="PR00103">
    <property type="entry name" value="CAMPKINASE"/>
</dbReference>